<dbReference type="Proteomes" id="UP000008142">
    <property type="component" value="Unassembled WGS sequence"/>
</dbReference>
<gene>
    <name evidence="1" type="ORF">HCEG_04154</name>
</gene>
<dbReference type="HOGENOM" id="CLU_2157610_0_0_1"/>
<evidence type="ECO:0000313" key="2">
    <source>
        <dbReference type="Proteomes" id="UP000008142"/>
    </source>
</evidence>
<dbReference type="AlphaFoldDB" id="F0UFD5"/>
<protein>
    <submittedName>
        <fullName evidence="1">Predicted protein</fullName>
    </submittedName>
</protein>
<sequence length="111" mass="12113">MMVRYHCHYRGVAFFKGKDGIRQQTVDGRIMPNCAVQSTSSVCSSKLHNVDDQQLAALAQITLNGRQLKLALPGTKTAACDLASWWGFPINQSPAAISGTKVVLCPAFRTF</sequence>
<proteinExistence type="predicted"/>
<name>F0UFD5_AJEC8</name>
<accession>F0UFD5</accession>
<dbReference type="EMBL" id="DS990638">
    <property type="protein sequence ID" value="EGC44939.1"/>
    <property type="molecule type" value="Genomic_DNA"/>
</dbReference>
<evidence type="ECO:0000313" key="1">
    <source>
        <dbReference type="EMBL" id="EGC44939.1"/>
    </source>
</evidence>
<organism evidence="2">
    <name type="scientific">Ajellomyces capsulatus (strain H88)</name>
    <name type="common">Darling's disease fungus</name>
    <name type="synonym">Histoplasma capsulatum</name>
    <dbReference type="NCBI Taxonomy" id="544711"/>
    <lineage>
        <taxon>Eukaryota</taxon>
        <taxon>Fungi</taxon>
        <taxon>Dikarya</taxon>
        <taxon>Ascomycota</taxon>
        <taxon>Pezizomycotina</taxon>
        <taxon>Eurotiomycetes</taxon>
        <taxon>Eurotiomycetidae</taxon>
        <taxon>Onygenales</taxon>
        <taxon>Ajellomycetaceae</taxon>
        <taxon>Histoplasma</taxon>
    </lineage>
</organism>
<reference evidence="2" key="1">
    <citation type="submission" date="2008-07" db="EMBL/GenBank/DDBJ databases">
        <title>Annotation of Ajellomyces capsulatus strain H88.</title>
        <authorList>
            <person name="Champion M."/>
            <person name="Cuomo C."/>
            <person name="Ma L.-J."/>
            <person name="Henn M.R."/>
            <person name="Sil A."/>
            <person name="Goldman B."/>
            <person name="Young S.K."/>
            <person name="Kodira C.D."/>
            <person name="Zeng Q."/>
            <person name="Koehrsen M."/>
            <person name="Alvarado L."/>
            <person name="Berlin A."/>
            <person name="Borenstein D."/>
            <person name="Chen Z."/>
            <person name="Engels R."/>
            <person name="Freedman E."/>
            <person name="Gellesch M."/>
            <person name="Goldberg J."/>
            <person name="Griggs A."/>
            <person name="Gujja S."/>
            <person name="Heiman D."/>
            <person name="Hepburn T."/>
            <person name="Howarth C."/>
            <person name="Jen D."/>
            <person name="Larson L."/>
            <person name="Lewis B."/>
            <person name="Mehta T."/>
            <person name="Park D."/>
            <person name="Pearson M."/>
            <person name="Roberts A."/>
            <person name="Saif S."/>
            <person name="Shea T."/>
            <person name="Shenoy N."/>
            <person name="Sisk P."/>
            <person name="Stolte C."/>
            <person name="Sykes S."/>
            <person name="Walk T."/>
            <person name="White J."/>
            <person name="Yandava C."/>
            <person name="Klein B."/>
            <person name="McEwen J.G."/>
            <person name="Puccia R."/>
            <person name="Goldman G.H."/>
            <person name="Felipe M.S."/>
            <person name="Nino-Vega G."/>
            <person name="San-Blas G."/>
            <person name="Taylor J."/>
            <person name="Mendoza L."/>
            <person name="Galagan J."/>
            <person name="Nusbaum C."/>
            <person name="Birren B."/>
        </authorList>
    </citation>
    <scope>NUCLEOTIDE SEQUENCE [LARGE SCALE GENOMIC DNA]</scope>
    <source>
        <strain evidence="2">H88</strain>
    </source>
</reference>